<dbReference type="AlphaFoldDB" id="A0A165TJM4"/>
<dbReference type="SUPFAM" id="SSF53383">
    <property type="entry name" value="PLP-dependent transferases"/>
    <property type="match status" value="1"/>
</dbReference>
<accession>A0A165TJM4</accession>
<dbReference type="EMBL" id="KV429036">
    <property type="protein sequence ID" value="KZT73540.1"/>
    <property type="molecule type" value="Genomic_DNA"/>
</dbReference>
<keyword evidence="1" id="KW-0663">Pyridoxal phosphate</keyword>
<keyword evidence="4" id="KW-1185">Reference proteome</keyword>
<reference evidence="3 4" key="1">
    <citation type="journal article" date="2016" name="Mol. Biol. Evol.">
        <title>Comparative Genomics of Early-Diverging Mushroom-Forming Fungi Provides Insights into the Origins of Lignocellulose Decay Capabilities.</title>
        <authorList>
            <person name="Nagy L.G."/>
            <person name="Riley R."/>
            <person name="Tritt A."/>
            <person name="Adam C."/>
            <person name="Daum C."/>
            <person name="Floudas D."/>
            <person name="Sun H."/>
            <person name="Yadav J.S."/>
            <person name="Pangilinan J."/>
            <person name="Larsson K.H."/>
            <person name="Matsuura K."/>
            <person name="Barry K."/>
            <person name="Labutti K."/>
            <person name="Kuo R."/>
            <person name="Ohm R.A."/>
            <person name="Bhattacharya S.S."/>
            <person name="Shirouzu T."/>
            <person name="Yoshinaga Y."/>
            <person name="Martin F.M."/>
            <person name="Grigoriev I.V."/>
            <person name="Hibbett D.S."/>
        </authorList>
    </citation>
    <scope>NUCLEOTIDE SEQUENCE [LARGE SCALE GENOMIC DNA]</scope>
    <source>
        <strain evidence="3 4">L-15889</strain>
    </source>
</reference>
<gene>
    <name evidence="3" type="ORF">DAEQUDRAFT_721597</name>
</gene>
<evidence type="ECO:0000256" key="1">
    <source>
        <dbReference type="ARBA" id="ARBA00022898"/>
    </source>
</evidence>
<dbReference type="InterPro" id="IPR015424">
    <property type="entry name" value="PyrdxlP-dep_Trfase"/>
</dbReference>
<dbReference type="Pfam" id="PF00266">
    <property type="entry name" value="Aminotran_5"/>
    <property type="match status" value="1"/>
</dbReference>
<dbReference type="PANTHER" id="PTHR43092">
    <property type="entry name" value="L-CYSTEINE DESULFHYDRASE"/>
    <property type="match status" value="1"/>
</dbReference>
<dbReference type="OrthoDB" id="5978656at2759"/>
<dbReference type="InterPro" id="IPR000192">
    <property type="entry name" value="Aminotrans_V_dom"/>
</dbReference>
<dbReference type="Proteomes" id="UP000076727">
    <property type="component" value="Unassembled WGS sequence"/>
</dbReference>
<evidence type="ECO:0000259" key="2">
    <source>
        <dbReference type="Pfam" id="PF00266"/>
    </source>
</evidence>
<protein>
    <submittedName>
        <fullName evidence="3">PLP-dependent transferase</fullName>
    </submittedName>
</protein>
<dbReference type="Gene3D" id="3.40.640.10">
    <property type="entry name" value="Type I PLP-dependent aspartate aminotransferase-like (Major domain)"/>
    <property type="match status" value="1"/>
</dbReference>
<sequence>MAQMADAAEPVVERWTYDVNEKAPAFGHAIRSFWGFDPKYINLNHGSLGAPPLPVLKRCHEFATLTERNPDRFYRLTAPPLLNEARKHAAQAIGADHDEVVLIPNALQAITTVLANFEWKEGDVLLGANTSYIAVSRYLQFLGDRSEQPRPDVHTIEYAFPLTSKEILDQFRSEIWKIKQLYPNDMFDDIPNISRPGRIGSKSTGKNKFVVILDSITPMPSVVMPWKEMVKICREEGAWSVVDGAQSVGQELNINVSTAKPDFFITNCHKWLYAKRGCSVLYVPKRNQHIIRSSIPTGAKYVARSVEAVCKNFIDQHTLNATVDLVPFLSITPAVQFRKWLGGEVQINMYCQQLAVAGGWKLAEVLGTEVLDSTGEMIRNMTTVRLPLPAEELSEQVYTPDLRTKISAIFTERLLEEWNAYAVCFFYRGKWWCRCSAQVYNELADFEYVGRAIKKICEEIRETILLSAENNRF</sequence>
<dbReference type="InterPro" id="IPR015421">
    <property type="entry name" value="PyrdxlP-dep_Trfase_major"/>
</dbReference>
<organism evidence="3 4">
    <name type="scientific">Daedalea quercina L-15889</name>
    <dbReference type="NCBI Taxonomy" id="1314783"/>
    <lineage>
        <taxon>Eukaryota</taxon>
        <taxon>Fungi</taxon>
        <taxon>Dikarya</taxon>
        <taxon>Basidiomycota</taxon>
        <taxon>Agaricomycotina</taxon>
        <taxon>Agaricomycetes</taxon>
        <taxon>Polyporales</taxon>
        <taxon>Fomitopsis</taxon>
    </lineage>
</organism>
<dbReference type="STRING" id="1314783.A0A165TJM4"/>
<dbReference type="GO" id="GO:0016740">
    <property type="term" value="F:transferase activity"/>
    <property type="evidence" value="ECO:0007669"/>
    <property type="project" value="UniProtKB-KW"/>
</dbReference>
<name>A0A165TJM4_9APHY</name>
<proteinExistence type="predicted"/>
<dbReference type="PANTHER" id="PTHR43092:SF2">
    <property type="entry name" value="HERCYNYLCYSTEINE SULFOXIDE LYASE"/>
    <property type="match status" value="1"/>
</dbReference>
<keyword evidence="3" id="KW-0808">Transferase</keyword>
<evidence type="ECO:0000313" key="4">
    <source>
        <dbReference type="Proteomes" id="UP000076727"/>
    </source>
</evidence>
<feature type="domain" description="Aminotransferase class V" evidence="2">
    <location>
        <begin position="222"/>
        <end position="298"/>
    </location>
</feature>
<evidence type="ECO:0000313" key="3">
    <source>
        <dbReference type="EMBL" id="KZT73540.1"/>
    </source>
</evidence>